<dbReference type="SUPFAM" id="SSF52777">
    <property type="entry name" value="CoA-dependent acyltransferases"/>
    <property type="match status" value="1"/>
</dbReference>
<evidence type="ECO:0000256" key="7">
    <source>
        <dbReference type="RuleBase" id="RU003423"/>
    </source>
</evidence>
<keyword evidence="6 7" id="KW-0012">Acyltransferase</keyword>
<dbReference type="InterPro" id="IPR023213">
    <property type="entry name" value="CAT-like_dom_sf"/>
</dbReference>
<dbReference type="RefSeq" id="WP_206572513.1">
    <property type="nucleotide sequence ID" value="NZ_JAFKCV010000002.1"/>
</dbReference>
<feature type="domain" description="Lipoyl-binding" evidence="9">
    <location>
        <begin position="1"/>
        <end position="76"/>
    </location>
</feature>
<evidence type="ECO:0000256" key="4">
    <source>
        <dbReference type="ARBA" id="ARBA00022679"/>
    </source>
</evidence>
<name>A0A939ILN2_9ALTE</name>
<dbReference type="SUPFAM" id="SSF51230">
    <property type="entry name" value="Single hybrid motif"/>
    <property type="match status" value="2"/>
</dbReference>
<evidence type="ECO:0000256" key="1">
    <source>
        <dbReference type="ARBA" id="ARBA00001938"/>
    </source>
</evidence>
<dbReference type="PROSITE" id="PS51826">
    <property type="entry name" value="PSBD"/>
    <property type="match status" value="1"/>
</dbReference>
<comment type="subunit">
    <text evidence="3">Forms a 24-polypeptide structural core with octahedral symmetry.</text>
</comment>
<evidence type="ECO:0000256" key="3">
    <source>
        <dbReference type="ARBA" id="ARBA00011484"/>
    </source>
</evidence>
<feature type="compositionally biased region" description="Basic and acidic residues" evidence="8">
    <location>
        <begin position="89"/>
        <end position="99"/>
    </location>
</feature>
<dbReference type="EC" id="2.3.1.-" evidence="7"/>
<dbReference type="Pfam" id="PF00364">
    <property type="entry name" value="Biotin_lipoyl"/>
    <property type="match status" value="2"/>
</dbReference>
<gene>
    <name evidence="11" type="ORF">J0A66_04065</name>
</gene>
<dbReference type="GO" id="GO:0005737">
    <property type="term" value="C:cytoplasm"/>
    <property type="evidence" value="ECO:0007669"/>
    <property type="project" value="TreeGrafter"/>
</dbReference>
<dbReference type="Proteomes" id="UP000664654">
    <property type="component" value="Unassembled WGS sequence"/>
</dbReference>
<dbReference type="EMBL" id="JAFKCV010000002">
    <property type="protein sequence ID" value="MBN7824398.1"/>
    <property type="molecule type" value="Genomic_DNA"/>
</dbReference>
<dbReference type="AlphaFoldDB" id="A0A939ILN2"/>
<dbReference type="Gene3D" id="2.40.50.100">
    <property type="match status" value="2"/>
</dbReference>
<dbReference type="SUPFAM" id="SSF47005">
    <property type="entry name" value="Peripheral subunit-binding domain of 2-oxo acid dehydrogenase complex"/>
    <property type="match status" value="1"/>
</dbReference>
<organism evidence="11 12">
    <name type="scientific">Bowmanella dokdonensis</name>
    <dbReference type="NCBI Taxonomy" id="751969"/>
    <lineage>
        <taxon>Bacteria</taxon>
        <taxon>Pseudomonadati</taxon>
        <taxon>Pseudomonadota</taxon>
        <taxon>Gammaproteobacteria</taxon>
        <taxon>Alteromonadales</taxon>
        <taxon>Alteromonadaceae</taxon>
        <taxon>Bowmanella</taxon>
    </lineage>
</organism>
<feature type="region of interest" description="Disordered" evidence="8">
    <location>
        <begin position="78"/>
        <end position="108"/>
    </location>
</feature>
<dbReference type="PANTHER" id="PTHR43178:SF5">
    <property type="entry name" value="LIPOAMIDE ACYLTRANSFERASE COMPONENT OF BRANCHED-CHAIN ALPHA-KETO ACID DEHYDROGENASE COMPLEX, MITOCHONDRIAL"/>
    <property type="match status" value="1"/>
</dbReference>
<feature type="compositionally biased region" description="Basic and acidic residues" evidence="8">
    <location>
        <begin position="220"/>
        <end position="235"/>
    </location>
</feature>
<dbReference type="InterPro" id="IPR001078">
    <property type="entry name" value="2-oxoacid_DH_actylTfrase"/>
</dbReference>
<evidence type="ECO:0000256" key="2">
    <source>
        <dbReference type="ARBA" id="ARBA00007317"/>
    </source>
</evidence>
<evidence type="ECO:0000256" key="5">
    <source>
        <dbReference type="ARBA" id="ARBA00022823"/>
    </source>
</evidence>
<evidence type="ECO:0000259" key="9">
    <source>
        <dbReference type="PROSITE" id="PS50968"/>
    </source>
</evidence>
<feature type="domain" description="Lipoyl-binding" evidence="9">
    <location>
        <begin position="111"/>
        <end position="186"/>
    </location>
</feature>
<dbReference type="Pfam" id="PF00198">
    <property type="entry name" value="2-oxoacid_dh"/>
    <property type="match status" value="1"/>
</dbReference>
<dbReference type="InterPro" id="IPR036625">
    <property type="entry name" value="E3-bd_dom_sf"/>
</dbReference>
<dbReference type="FunFam" id="3.30.559.10:FF:000027">
    <property type="entry name" value="Dihydrolipoamide acetyltransferase component of pyruvate dehydrogenase complex"/>
    <property type="match status" value="1"/>
</dbReference>
<dbReference type="InterPro" id="IPR004167">
    <property type="entry name" value="PSBD"/>
</dbReference>
<dbReference type="GO" id="GO:0016407">
    <property type="term" value="F:acetyltransferase activity"/>
    <property type="evidence" value="ECO:0007669"/>
    <property type="project" value="TreeGrafter"/>
</dbReference>
<dbReference type="InterPro" id="IPR011053">
    <property type="entry name" value="Single_hybrid_motif"/>
</dbReference>
<comment type="caution">
    <text evidence="11">The sequence shown here is derived from an EMBL/GenBank/DDBJ whole genome shotgun (WGS) entry which is preliminary data.</text>
</comment>
<feature type="domain" description="Peripheral subunit-binding (PSBD)" evidence="10">
    <location>
        <begin position="243"/>
        <end position="280"/>
    </location>
</feature>
<dbReference type="PANTHER" id="PTHR43178">
    <property type="entry name" value="DIHYDROLIPOAMIDE ACETYLTRANSFERASE COMPONENT OF PYRUVATE DEHYDROGENASE COMPLEX"/>
    <property type="match status" value="1"/>
</dbReference>
<dbReference type="InterPro" id="IPR050743">
    <property type="entry name" value="2-oxoacid_DH_E2_comp"/>
</dbReference>
<dbReference type="Pfam" id="PF02817">
    <property type="entry name" value="E3_binding"/>
    <property type="match status" value="1"/>
</dbReference>
<dbReference type="PROSITE" id="PS50968">
    <property type="entry name" value="BIOTINYL_LIPOYL"/>
    <property type="match status" value="2"/>
</dbReference>
<feature type="compositionally biased region" description="Low complexity" evidence="8">
    <location>
        <begin position="289"/>
        <end position="300"/>
    </location>
</feature>
<evidence type="ECO:0000256" key="6">
    <source>
        <dbReference type="ARBA" id="ARBA00023315"/>
    </source>
</evidence>
<keyword evidence="12" id="KW-1185">Reference proteome</keyword>
<dbReference type="Gene3D" id="3.30.559.10">
    <property type="entry name" value="Chloramphenicol acetyltransferase-like domain"/>
    <property type="match status" value="1"/>
</dbReference>
<evidence type="ECO:0000256" key="8">
    <source>
        <dbReference type="SAM" id="MobiDB-lite"/>
    </source>
</evidence>
<sequence>MKDFILPDIGEGIVECELVEWLVKEGDTIAEDQPVADVMTDKALVQIPAMHSGVVKKLYYRKGDIAKVHEPLFAMEVQGEETEQPAEQQKSDIAREADPKQSATVNTGGQVEDFILPDIGEGIVECELVEWLVSEGEEISEDQPVADVMTDKALVQIPSKYSGKVVKLYYQKGEIAKVHTPLFAIEVAGTAGDGQSEDNAAPSEARSAPPLQTATATGNKSDRNIKFSGGEHEARWINPDKPLASPAVRRLAKELEMDLTAVEGSGKKGRVLKQDLLSLNERGQTERPVQQVDQASAQSVPGGKRTEPIRGIRAAMAKQMAASVFSIPHFSVSDEIEMDALMAARSQLKPEFEKKGVKLSFMPFIIKALSLALKQFPIVNSQVNEDCTELTYFDDHNIGMAVDSKIGLLVPNIKGVQNLSLFEVAREANRLVELAREGRLPNSDLKGGTISISNVGVIGGTVAVPVINKPESAIVALGKIQRLPRFDENDNVKAVNIMHISWSGDHRIIDGATMVRFSNLWKSYLENPLGMLSEMK</sequence>
<evidence type="ECO:0000313" key="12">
    <source>
        <dbReference type="Proteomes" id="UP000664654"/>
    </source>
</evidence>
<comment type="cofactor">
    <cofactor evidence="1 7">
        <name>(R)-lipoate</name>
        <dbReference type="ChEBI" id="CHEBI:83088"/>
    </cofactor>
</comment>
<proteinExistence type="inferred from homology"/>
<feature type="compositionally biased region" description="Polar residues" evidence="8">
    <location>
        <begin position="210"/>
        <end position="219"/>
    </location>
</feature>
<protein>
    <recommendedName>
        <fullName evidence="7">Dihydrolipoamide acetyltransferase component of pyruvate dehydrogenase complex</fullName>
        <ecNumber evidence="7">2.3.1.-</ecNumber>
    </recommendedName>
</protein>
<keyword evidence="5 7" id="KW-0450">Lipoyl</keyword>
<feature type="region of interest" description="Disordered" evidence="8">
    <location>
        <begin position="192"/>
        <end position="239"/>
    </location>
</feature>
<dbReference type="Gene3D" id="4.10.320.10">
    <property type="entry name" value="E3-binding domain"/>
    <property type="match status" value="1"/>
</dbReference>
<dbReference type="GO" id="GO:0031405">
    <property type="term" value="F:lipoic acid binding"/>
    <property type="evidence" value="ECO:0007669"/>
    <property type="project" value="TreeGrafter"/>
</dbReference>
<feature type="region of interest" description="Disordered" evidence="8">
    <location>
        <begin position="283"/>
        <end position="306"/>
    </location>
</feature>
<keyword evidence="4 7" id="KW-0808">Transferase</keyword>
<evidence type="ECO:0000259" key="10">
    <source>
        <dbReference type="PROSITE" id="PS51826"/>
    </source>
</evidence>
<accession>A0A939ILN2</accession>
<dbReference type="CDD" id="cd06849">
    <property type="entry name" value="lipoyl_domain"/>
    <property type="match status" value="2"/>
</dbReference>
<dbReference type="InterPro" id="IPR000089">
    <property type="entry name" value="Biotin_lipoyl"/>
</dbReference>
<comment type="similarity">
    <text evidence="2 7">Belongs to the 2-oxoacid dehydrogenase family.</text>
</comment>
<evidence type="ECO:0000313" key="11">
    <source>
        <dbReference type="EMBL" id="MBN7824398.1"/>
    </source>
</evidence>
<reference evidence="11" key="1">
    <citation type="submission" date="2021-03" db="EMBL/GenBank/DDBJ databases">
        <title>novel species isolated from a fishpond in China.</title>
        <authorList>
            <person name="Lu H."/>
            <person name="Cai Z."/>
        </authorList>
    </citation>
    <scope>NUCLEOTIDE SEQUENCE</scope>
    <source>
        <strain evidence="11">JCM 30855</strain>
    </source>
</reference>